<evidence type="ECO:0000256" key="1">
    <source>
        <dbReference type="ARBA" id="ARBA00009986"/>
    </source>
</evidence>
<dbReference type="InterPro" id="IPR016163">
    <property type="entry name" value="Ald_DH_C"/>
</dbReference>
<dbReference type="GO" id="GO:0016620">
    <property type="term" value="F:oxidoreductase activity, acting on the aldehyde or oxo group of donors, NAD or NADP as acceptor"/>
    <property type="evidence" value="ECO:0007669"/>
    <property type="project" value="InterPro"/>
</dbReference>
<dbReference type="SUPFAM" id="SSF53720">
    <property type="entry name" value="ALDH-like"/>
    <property type="match status" value="1"/>
</dbReference>
<reference evidence="4 5" key="1">
    <citation type="submission" date="2016-01" db="EMBL/GenBank/DDBJ databases">
        <title>Investigation of taxonomic status of Bacillus aminovorans.</title>
        <authorList>
            <person name="Verma A."/>
            <person name="Pal Y."/>
            <person name="Krishnamurthi S."/>
        </authorList>
    </citation>
    <scope>NUCLEOTIDE SEQUENCE [LARGE SCALE GENOMIC DNA]</scope>
    <source>
        <strain evidence="4 5">DSM 4337</strain>
    </source>
</reference>
<comment type="similarity">
    <text evidence="1">Belongs to the aldehyde dehydrogenase family.</text>
</comment>
<gene>
    <name evidence="4" type="ORF">AWH48_09025</name>
</gene>
<dbReference type="PANTHER" id="PTHR42986">
    <property type="entry name" value="BENZALDEHYDE DEHYDROGENASE YFMT"/>
    <property type="match status" value="1"/>
</dbReference>
<name>A0A177KMW3_9BACI</name>
<sequence length="105" mass="11669">MFALVAVIIPVDGEERAIVVANDTPFRLSGAVYSGSIERGINVAQQIKTGMIYVNDQCINVEPNVPFGEEKLSGIGRYCGEWVIGEFTTVKWLSIQKKPRKYLFS</sequence>
<dbReference type="Gene3D" id="3.40.309.10">
    <property type="entry name" value="Aldehyde Dehydrogenase, Chain A, domain 2"/>
    <property type="match status" value="1"/>
</dbReference>
<protein>
    <recommendedName>
        <fullName evidence="3">Aldehyde dehydrogenase domain-containing protein</fullName>
    </recommendedName>
</protein>
<evidence type="ECO:0000313" key="4">
    <source>
        <dbReference type="EMBL" id="OAH54713.1"/>
    </source>
</evidence>
<comment type="caution">
    <text evidence="4">The sequence shown here is derived from an EMBL/GenBank/DDBJ whole genome shotgun (WGS) entry which is preliminary data.</text>
</comment>
<dbReference type="OrthoDB" id="9762913at2"/>
<dbReference type="InterPro" id="IPR015590">
    <property type="entry name" value="Aldehyde_DH_dom"/>
</dbReference>
<dbReference type="InterPro" id="IPR016161">
    <property type="entry name" value="Ald_DH/histidinol_DH"/>
</dbReference>
<dbReference type="Proteomes" id="UP000077271">
    <property type="component" value="Unassembled WGS sequence"/>
</dbReference>
<organism evidence="4 5">
    <name type="scientific">Domibacillus aminovorans</name>
    <dbReference type="NCBI Taxonomy" id="29332"/>
    <lineage>
        <taxon>Bacteria</taxon>
        <taxon>Bacillati</taxon>
        <taxon>Bacillota</taxon>
        <taxon>Bacilli</taxon>
        <taxon>Bacillales</taxon>
        <taxon>Bacillaceae</taxon>
        <taxon>Domibacillus</taxon>
    </lineage>
</organism>
<dbReference type="PANTHER" id="PTHR42986:SF1">
    <property type="entry name" value="BENZALDEHYDE DEHYDROGENASE YFMT"/>
    <property type="match status" value="1"/>
</dbReference>
<proteinExistence type="inferred from homology"/>
<keyword evidence="2" id="KW-0520">NAD</keyword>
<evidence type="ECO:0000259" key="3">
    <source>
        <dbReference type="Pfam" id="PF00171"/>
    </source>
</evidence>
<dbReference type="AlphaFoldDB" id="A0A177KMW3"/>
<dbReference type="Pfam" id="PF00171">
    <property type="entry name" value="Aldedh"/>
    <property type="match status" value="1"/>
</dbReference>
<dbReference type="RefSeq" id="WP_063975242.1">
    <property type="nucleotide sequence ID" value="NZ_LQWZ01000033.1"/>
</dbReference>
<accession>A0A177KMW3</accession>
<dbReference type="EMBL" id="LQWZ01000033">
    <property type="protein sequence ID" value="OAH54713.1"/>
    <property type="molecule type" value="Genomic_DNA"/>
</dbReference>
<feature type="domain" description="Aldehyde dehydrogenase" evidence="3">
    <location>
        <begin position="2"/>
        <end position="92"/>
    </location>
</feature>
<evidence type="ECO:0000313" key="5">
    <source>
        <dbReference type="Proteomes" id="UP000077271"/>
    </source>
</evidence>
<evidence type="ECO:0000256" key="2">
    <source>
        <dbReference type="ARBA" id="ARBA00023027"/>
    </source>
</evidence>